<dbReference type="GO" id="GO:0006310">
    <property type="term" value="P:DNA recombination"/>
    <property type="evidence" value="ECO:0007669"/>
    <property type="project" value="UniProtKB-KW"/>
</dbReference>
<dbReference type="PANTHER" id="PTHR34605:SF3">
    <property type="entry name" value="P CELL-TYPE AGGLUTINATION PROTEIN MAP4-LIKE-RELATED"/>
    <property type="match status" value="1"/>
</dbReference>
<evidence type="ECO:0000313" key="4">
    <source>
        <dbReference type="EMBL" id="KIJ08817.1"/>
    </source>
</evidence>
<evidence type="ECO:0000313" key="5">
    <source>
        <dbReference type="Proteomes" id="UP000053647"/>
    </source>
</evidence>
<dbReference type="InterPro" id="IPR052925">
    <property type="entry name" value="Phage_Integrase-like_Recomb"/>
</dbReference>
<evidence type="ECO:0000256" key="2">
    <source>
        <dbReference type="ARBA" id="ARBA00023172"/>
    </source>
</evidence>
<feature type="region of interest" description="Disordered" evidence="3">
    <location>
        <begin position="1"/>
        <end position="43"/>
    </location>
</feature>
<dbReference type="Proteomes" id="UP000053647">
    <property type="component" value="Unassembled WGS sequence"/>
</dbReference>
<dbReference type="AlphaFoldDB" id="A0A0C9TM02"/>
<keyword evidence="5" id="KW-1185">Reference proteome</keyword>
<keyword evidence="2" id="KW-0233">DNA recombination</keyword>
<accession>A0A0C9TM02</accession>
<dbReference type="PANTHER" id="PTHR34605">
    <property type="entry name" value="PHAGE_INTEGRASE DOMAIN-CONTAINING PROTEIN"/>
    <property type="match status" value="1"/>
</dbReference>
<organism evidence="4 5">
    <name type="scientific">Paxillus involutus ATCC 200175</name>
    <dbReference type="NCBI Taxonomy" id="664439"/>
    <lineage>
        <taxon>Eukaryota</taxon>
        <taxon>Fungi</taxon>
        <taxon>Dikarya</taxon>
        <taxon>Basidiomycota</taxon>
        <taxon>Agaricomycotina</taxon>
        <taxon>Agaricomycetes</taxon>
        <taxon>Agaricomycetidae</taxon>
        <taxon>Boletales</taxon>
        <taxon>Paxilineae</taxon>
        <taxon>Paxillaceae</taxon>
        <taxon>Paxillus</taxon>
    </lineage>
</organism>
<dbReference type="SUPFAM" id="SSF56349">
    <property type="entry name" value="DNA breaking-rejoining enzymes"/>
    <property type="match status" value="1"/>
</dbReference>
<dbReference type="OrthoDB" id="2678913at2759"/>
<evidence type="ECO:0000256" key="3">
    <source>
        <dbReference type="SAM" id="MobiDB-lite"/>
    </source>
</evidence>
<dbReference type="HOGENOM" id="CLU_003292_2_2_1"/>
<dbReference type="InterPro" id="IPR013762">
    <property type="entry name" value="Integrase-like_cat_sf"/>
</dbReference>
<dbReference type="InterPro" id="IPR011010">
    <property type="entry name" value="DNA_brk_join_enz"/>
</dbReference>
<dbReference type="GO" id="GO:0003677">
    <property type="term" value="F:DNA binding"/>
    <property type="evidence" value="ECO:0007669"/>
    <property type="project" value="UniProtKB-KW"/>
</dbReference>
<evidence type="ECO:0000256" key="1">
    <source>
        <dbReference type="ARBA" id="ARBA00023125"/>
    </source>
</evidence>
<dbReference type="GO" id="GO:0015074">
    <property type="term" value="P:DNA integration"/>
    <property type="evidence" value="ECO:0007669"/>
    <property type="project" value="InterPro"/>
</dbReference>
<keyword evidence="1" id="KW-0238">DNA-binding</keyword>
<dbReference type="InterPro" id="IPR010998">
    <property type="entry name" value="Integrase_recombinase_N"/>
</dbReference>
<reference evidence="4 5" key="1">
    <citation type="submission" date="2014-06" db="EMBL/GenBank/DDBJ databases">
        <authorList>
            <consortium name="DOE Joint Genome Institute"/>
            <person name="Kuo A."/>
            <person name="Kohler A."/>
            <person name="Nagy L.G."/>
            <person name="Floudas D."/>
            <person name="Copeland A."/>
            <person name="Barry K.W."/>
            <person name="Cichocki N."/>
            <person name="Veneault-Fourrey C."/>
            <person name="LaButti K."/>
            <person name="Lindquist E.A."/>
            <person name="Lipzen A."/>
            <person name="Lundell T."/>
            <person name="Morin E."/>
            <person name="Murat C."/>
            <person name="Sun H."/>
            <person name="Tunlid A."/>
            <person name="Henrissat B."/>
            <person name="Grigoriev I.V."/>
            <person name="Hibbett D.S."/>
            <person name="Martin F."/>
            <person name="Nordberg H.P."/>
            <person name="Cantor M.N."/>
            <person name="Hua S.X."/>
        </authorList>
    </citation>
    <scope>NUCLEOTIDE SEQUENCE [LARGE SCALE GENOMIC DNA]</scope>
    <source>
        <strain evidence="4 5">ATCC 200175</strain>
    </source>
</reference>
<reference evidence="5" key="2">
    <citation type="submission" date="2015-01" db="EMBL/GenBank/DDBJ databases">
        <title>Evolutionary Origins and Diversification of the Mycorrhizal Mutualists.</title>
        <authorList>
            <consortium name="DOE Joint Genome Institute"/>
            <consortium name="Mycorrhizal Genomics Consortium"/>
            <person name="Kohler A."/>
            <person name="Kuo A."/>
            <person name="Nagy L.G."/>
            <person name="Floudas D."/>
            <person name="Copeland A."/>
            <person name="Barry K.W."/>
            <person name="Cichocki N."/>
            <person name="Veneault-Fourrey C."/>
            <person name="LaButti K."/>
            <person name="Lindquist E.A."/>
            <person name="Lipzen A."/>
            <person name="Lundell T."/>
            <person name="Morin E."/>
            <person name="Murat C."/>
            <person name="Riley R."/>
            <person name="Ohm R."/>
            <person name="Sun H."/>
            <person name="Tunlid A."/>
            <person name="Henrissat B."/>
            <person name="Grigoriev I.V."/>
            <person name="Hibbett D.S."/>
            <person name="Martin F."/>
        </authorList>
    </citation>
    <scope>NUCLEOTIDE SEQUENCE [LARGE SCALE GENOMIC DNA]</scope>
    <source>
        <strain evidence="5">ATCC 200175</strain>
    </source>
</reference>
<dbReference type="SUPFAM" id="SSF47823">
    <property type="entry name" value="lambda integrase-like, N-terminal domain"/>
    <property type="match status" value="1"/>
</dbReference>
<name>A0A0C9TM02_PAXIN</name>
<proteinExistence type="predicted"/>
<protein>
    <submittedName>
        <fullName evidence="4">Unplaced genomic scaffold PAXINscaffold_228, whole genome shotgun sequence</fullName>
    </submittedName>
</protein>
<dbReference type="Gene3D" id="1.10.443.10">
    <property type="entry name" value="Intergrase catalytic core"/>
    <property type="match status" value="1"/>
</dbReference>
<sequence length="417" mass="46519">MPSITSSSIPETNVSQRFDAPLPSTTPPELGTTPRPYRAGLTPLPSHLRPHCLAKDRLRLWLPSDNTPRVISVPDTPSSAPITDKQLNRILEVMGASWADRTKESYGSGLLVYHVYCDIHNIPEHQRCPISITLLLSFLSGCAGTYSGSAISNYAAGLRAWHLLHGHPWKISSDELKSILEGASRLAPPSSKRPKRDPFEVHTLLRFLTYLDISEHRDAAIYACIVTAFYCVARLGEFTVPAITKFDPTKHITRANVSHLRDPNGIHIIKFRLPSTKCAPEGEDTHCTPLNCLSDPLRALNNHLALNPAPPNAHLFTWKHPESRLRPLSRTEVTKRIANIAATHNMPNLKGHSLRIGGTLHYLLRGTPFDVVKSMGRWAGDSFTLYLRQHAVILAPYLTDRPDILDRVTRYTMPPVR</sequence>
<gene>
    <name evidence="4" type="ORF">PAXINDRAFT_88320</name>
</gene>
<dbReference type="Gene3D" id="1.10.150.130">
    <property type="match status" value="1"/>
</dbReference>
<dbReference type="EMBL" id="KN819550">
    <property type="protein sequence ID" value="KIJ08817.1"/>
    <property type="molecule type" value="Genomic_DNA"/>
</dbReference>
<feature type="compositionally biased region" description="Polar residues" evidence="3">
    <location>
        <begin position="1"/>
        <end position="16"/>
    </location>
</feature>